<dbReference type="AlphaFoldDB" id="A0A2W4URF2"/>
<dbReference type="InterPro" id="IPR036514">
    <property type="entry name" value="SGNH_hydro_sf"/>
</dbReference>
<gene>
    <name evidence="2" type="ORF">DCF25_04485</name>
</gene>
<sequence>MAVTLSPASTSTAQSASAIHSADVRAAITAHPKKVIAIGDSLIYGYGDSEGGGWVDRLRLSYMNPEQPGPILYNLGVRGDGVRQVAKRLKSEFGDRGELRHRTPDVLVLSVGINDSARAGRPTGRPITAIDLFECEMDQLLAQASSLCPVYFVGMVPVNETAMPFAKILYFTHAEQMRYRDVTKRLCEAHDVPYLDLYEQWTQQDEHWVSDHLCTDGIHPNPLGYRTILESVKSWQPLMEAIL</sequence>
<dbReference type="SUPFAM" id="SSF52266">
    <property type="entry name" value="SGNH hydrolase"/>
    <property type="match status" value="1"/>
</dbReference>
<evidence type="ECO:0000313" key="2">
    <source>
        <dbReference type="EMBL" id="PZO21807.1"/>
    </source>
</evidence>
<evidence type="ECO:0000313" key="3">
    <source>
        <dbReference type="Proteomes" id="UP000249354"/>
    </source>
</evidence>
<reference evidence="2 3" key="2">
    <citation type="submission" date="2018-06" db="EMBL/GenBank/DDBJ databases">
        <title>Metagenomic assembly of (sub)arctic Cyanobacteria and their associated microbiome from non-axenic cultures.</title>
        <authorList>
            <person name="Baurain D."/>
        </authorList>
    </citation>
    <scope>NUCLEOTIDE SEQUENCE [LARGE SCALE GENOMIC DNA]</scope>
    <source>
        <strain evidence="2">ULC129bin1</strain>
    </source>
</reference>
<accession>A0A2W4URF2</accession>
<dbReference type="PANTHER" id="PTHR30383:SF5">
    <property type="entry name" value="SGNH HYDROLASE-TYPE ESTERASE DOMAIN-CONTAINING PROTEIN"/>
    <property type="match status" value="1"/>
</dbReference>
<dbReference type="Proteomes" id="UP000249354">
    <property type="component" value="Unassembled WGS sequence"/>
</dbReference>
<dbReference type="Gene3D" id="3.40.50.1110">
    <property type="entry name" value="SGNH hydrolase"/>
    <property type="match status" value="1"/>
</dbReference>
<feature type="domain" description="SGNH hydrolase-type esterase" evidence="1">
    <location>
        <begin position="37"/>
        <end position="226"/>
    </location>
</feature>
<dbReference type="PANTHER" id="PTHR30383">
    <property type="entry name" value="THIOESTERASE 1/PROTEASE 1/LYSOPHOSPHOLIPASE L1"/>
    <property type="match status" value="1"/>
</dbReference>
<dbReference type="GO" id="GO:0004622">
    <property type="term" value="F:phosphatidylcholine lysophospholipase activity"/>
    <property type="evidence" value="ECO:0007669"/>
    <property type="project" value="TreeGrafter"/>
</dbReference>
<dbReference type="Pfam" id="PF13472">
    <property type="entry name" value="Lipase_GDSL_2"/>
    <property type="match status" value="1"/>
</dbReference>
<organism evidence="2 3">
    <name type="scientific">Leptolyngbya foveolarum</name>
    <dbReference type="NCBI Taxonomy" id="47253"/>
    <lineage>
        <taxon>Bacteria</taxon>
        <taxon>Bacillati</taxon>
        <taxon>Cyanobacteriota</taxon>
        <taxon>Cyanophyceae</taxon>
        <taxon>Leptolyngbyales</taxon>
        <taxon>Leptolyngbyaceae</taxon>
        <taxon>Leptolyngbya group</taxon>
        <taxon>Leptolyngbya</taxon>
    </lineage>
</organism>
<dbReference type="InterPro" id="IPR051532">
    <property type="entry name" value="Ester_Hydrolysis_Enzymes"/>
</dbReference>
<reference evidence="3" key="1">
    <citation type="submission" date="2018-04" db="EMBL/GenBank/DDBJ databases">
        <authorList>
            <person name="Cornet L."/>
        </authorList>
    </citation>
    <scope>NUCLEOTIDE SEQUENCE [LARGE SCALE GENOMIC DNA]</scope>
</reference>
<dbReference type="EMBL" id="QBMC01000017">
    <property type="protein sequence ID" value="PZO21807.1"/>
    <property type="molecule type" value="Genomic_DNA"/>
</dbReference>
<proteinExistence type="predicted"/>
<protein>
    <submittedName>
        <fullName evidence="2">G-D-S-L family lipolytic protein</fullName>
    </submittedName>
</protein>
<comment type="caution">
    <text evidence="2">The sequence shown here is derived from an EMBL/GenBank/DDBJ whole genome shotgun (WGS) entry which is preliminary data.</text>
</comment>
<name>A0A2W4URF2_9CYAN</name>
<evidence type="ECO:0000259" key="1">
    <source>
        <dbReference type="Pfam" id="PF13472"/>
    </source>
</evidence>
<dbReference type="InterPro" id="IPR013830">
    <property type="entry name" value="SGNH_hydro"/>
</dbReference>